<keyword evidence="1" id="KW-0812">Transmembrane</keyword>
<protein>
    <submittedName>
        <fullName evidence="2">Uncharacterized protein</fullName>
    </submittedName>
</protein>
<evidence type="ECO:0000313" key="2">
    <source>
        <dbReference type="EMBL" id="MYL64922.1"/>
    </source>
</evidence>
<accession>A0A845F1P3</accession>
<evidence type="ECO:0000256" key="1">
    <source>
        <dbReference type="SAM" id="Phobius"/>
    </source>
</evidence>
<dbReference type="RefSeq" id="WP_160920317.1">
    <property type="nucleotide sequence ID" value="NZ_WMEY01000005.1"/>
</dbReference>
<keyword evidence="1" id="KW-1133">Transmembrane helix</keyword>
<reference evidence="2 3" key="1">
    <citation type="submission" date="2019-11" db="EMBL/GenBank/DDBJ databases">
        <title>Genome sequences of 17 halophilic strains isolated from different environments.</title>
        <authorList>
            <person name="Furrow R.E."/>
        </authorList>
    </citation>
    <scope>NUCLEOTIDE SEQUENCE [LARGE SCALE GENOMIC DNA]</scope>
    <source>
        <strain evidence="2 3">22506_14_FS</strain>
    </source>
</reference>
<organism evidence="2 3">
    <name type="scientific">Guptibacillus hwajinpoensis</name>
    <dbReference type="NCBI Taxonomy" id="208199"/>
    <lineage>
        <taxon>Bacteria</taxon>
        <taxon>Bacillati</taxon>
        <taxon>Bacillota</taxon>
        <taxon>Bacilli</taxon>
        <taxon>Bacillales</taxon>
        <taxon>Guptibacillaceae</taxon>
        <taxon>Guptibacillus</taxon>
    </lineage>
</organism>
<dbReference type="AlphaFoldDB" id="A0A845F1P3"/>
<comment type="caution">
    <text evidence="2">The sequence shown here is derived from an EMBL/GenBank/DDBJ whole genome shotgun (WGS) entry which is preliminary data.</text>
</comment>
<evidence type="ECO:0000313" key="3">
    <source>
        <dbReference type="Proteomes" id="UP000447833"/>
    </source>
</evidence>
<dbReference type="Proteomes" id="UP000447833">
    <property type="component" value="Unassembled WGS sequence"/>
</dbReference>
<gene>
    <name evidence="2" type="ORF">GLW07_16300</name>
</gene>
<feature type="transmembrane region" description="Helical" evidence="1">
    <location>
        <begin position="6"/>
        <end position="24"/>
    </location>
</feature>
<name>A0A845F1P3_9BACL</name>
<proteinExistence type="predicted"/>
<dbReference type="EMBL" id="WMEY01000005">
    <property type="protein sequence ID" value="MYL64922.1"/>
    <property type="molecule type" value="Genomic_DNA"/>
</dbReference>
<sequence length="97" mass="11462">MWNFFLMIAVIVASLTGFNWLMGYRKNHLQIDLDDRYMDYNEYVRALKSELRSQGKDVDYLGDRTFKIDGKPYMFIERNVTMGGVPLQRAIFKPIKS</sequence>
<keyword evidence="1" id="KW-0472">Membrane</keyword>